<evidence type="ECO:0000256" key="3">
    <source>
        <dbReference type="ARBA" id="ARBA00022741"/>
    </source>
</evidence>
<evidence type="ECO:0000256" key="4">
    <source>
        <dbReference type="ARBA" id="ARBA00022840"/>
    </source>
</evidence>
<feature type="domain" description="FISNA" evidence="5">
    <location>
        <begin position="25"/>
        <end position="97"/>
    </location>
</feature>
<dbReference type="Proteomes" id="UP000261600">
    <property type="component" value="Unplaced"/>
</dbReference>
<evidence type="ECO:0000256" key="2">
    <source>
        <dbReference type="ARBA" id="ARBA00022737"/>
    </source>
</evidence>
<keyword evidence="7" id="KW-1185">Reference proteome</keyword>
<evidence type="ECO:0000313" key="7">
    <source>
        <dbReference type="Proteomes" id="UP000261600"/>
    </source>
</evidence>
<dbReference type="AlphaFoldDB" id="A0A3Q3JXC1"/>
<evidence type="ECO:0000259" key="5">
    <source>
        <dbReference type="SMART" id="SM01288"/>
    </source>
</evidence>
<dbReference type="Pfam" id="PF14484">
    <property type="entry name" value="FISNA"/>
    <property type="match status" value="1"/>
</dbReference>
<evidence type="ECO:0000313" key="6">
    <source>
        <dbReference type="Ensembl" id="ENSMALP00000019912.1"/>
    </source>
</evidence>
<dbReference type="Pfam" id="PF05729">
    <property type="entry name" value="NACHT"/>
    <property type="match status" value="1"/>
</dbReference>
<accession>A0A3Q3JXC1</accession>
<protein>
    <recommendedName>
        <fullName evidence="5">FISNA domain-containing protein</fullName>
    </recommendedName>
</protein>
<proteinExistence type="predicted"/>
<name>A0A3Q3JXC1_MONAL</name>
<organism evidence="6 7">
    <name type="scientific">Monopterus albus</name>
    <name type="common">Swamp eel</name>
    <dbReference type="NCBI Taxonomy" id="43700"/>
    <lineage>
        <taxon>Eukaryota</taxon>
        <taxon>Metazoa</taxon>
        <taxon>Chordata</taxon>
        <taxon>Craniata</taxon>
        <taxon>Vertebrata</taxon>
        <taxon>Euteleostomi</taxon>
        <taxon>Actinopterygii</taxon>
        <taxon>Neopterygii</taxon>
        <taxon>Teleostei</taxon>
        <taxon>Neoteleostei</taxon>
        <taxon>Acanthomorphata</taxon>
        <taxon>Anabantaria</taxon>
        <taxon>Synbranchiformes</taxon>
        <taxon>Synbranchidae</taxon>
        <taxon>Monopterus</taxon>
    </lineage>
</organism>
<sequence length="283" mass="31626">MRSTNLLFSHFFISAGGGLQEVLDEHKISLRSRCERVIEGTDGTGSETLLNRIYTELYITEGHSEEVNTQHEVRQLETTSKKKTLRDTPIKCHQIFKAFPDQQRPIRAALTSGVAGVGKTFSVQKFTLDWAEGLENQDVSLLVLLSFRELNLIRHEQHSLLTLLHCRLSETSCASLASALKSNSSHLRHLDLSDNDLQDPAVKQLCGFLESPHCRLETLRLWGCSLSGTSCASLASALKSNPSHVRELNLSNNNLQDPAVKQLCGFLESPHCRLETLRSDTMF</sequence>
<dbReference type="InterPro" id="IPR032675">
    <property type="entry name" value="LRR_dom_sf"/>
</dbReference>
<dbReference type="SUPFAM" id="SSF52047">
    <property type="entry name" value="RNI-like"/>
    <property type="match status" value="1"/>
</dbReference>
<keyword evidence="3" id="KW-0547">Nucleotide-binding</keyword>
<dbReference type="SMART" id="SM01288">
    <property type="entry name" value="FISNA"/>
    <property type="match status" value="1"/>
</dbReference>
<dbReference type="PANTHER" id="PTHR24106">
    <property type="entry name" value="NACHT, LRR AND CARD DOMAINS-CONTAINING"/>
    <property type="match status" value="1"/>
</dbReference>
<keyword evidence="4" id="KW-0067">ATP-binding</keyword>
<dbReference type="SMART" id="SM00368">
    <property type="entry name" value="LRR_RI"/>
    <property type="match status" value="3"/>
</dbReference>
<dbReference type="Gene3D" id="3.80.10.10">
    <property type="entry name" value="Ribonuclease Inhibitor"/>
    <property type="match status" value="1"/>
</dbReference>
<dbReference type="InterPro" id="IPR007111">
    <property type="entry name" value="NACHT_NTPase"/>
</dbReference>
<dbReference type="InterPro" id="IPR001611">
    <property type="entry name" value="Leu-rich_rpt"/>
</dbReference>
<dbReference type="Ensembl" id="ENSMALT00000020303.1">
    <property type="protein sequence ID" value="ENSMALP00000019912.1"/>
    <property type="gene ID" value="ENSMALG00000013900.1"/>
</dbReference>
<dbReference type="GO" id="GO:0005524">
    <property type="term" value="F:ATP binding"/>
    <property type="evidence" value="ECO:0007669"/>
    <property type="project" value="UniProtKB-KW"/>
</dbReference>
<keyword evidence="2" id="KW-0677">Repeat</keyword>
<keyword evidence="1" id="KW-0433">Leucine-rich repeat</keyword>
<reference evidence="6" key="1">
    <citation type="submission" date="2025-08" db="UniProtKB">
        <authorList>
            <consortium name="Ensembl"/>
        </authorList>
    </citation>
    <scope>IDENTIFICATION</scope>
</reference>
<dbReference type="STRING" id="43700.ENSMALP00000019912"/>
<reference evidence="6" key="2">
    <citation type="submission" date="2025-09" db="UniProtKB">
        <authorList>
            <consortium name="Ensembl"/>
        </authorList>
    </citation>
    <scope>IDENTIFICATION</scope>
</reference>
<dbReference type="Pfam" id="PF13516">
    <property type="entry name" value="LRR_6"/>
    <property type="match status" value="2"/>
</dbReference>
<dbReference type="InterPro" id="IPR051261">
    <property type="entry name" value="NLR"/>
</dbReference>
<evidence type="ECO:0000256" key="1">
    <source>
        <dbReference type="ARBA" id="ARBA00022614"/>
    </source>
</evidence>
<dbReference type="SMR" id="A0A3Q3JXC1"/>
<dbReference type="InterPro" id="IPR029495">
    <property type="entry name" value="NACHT-assoc"/>
</dbReference>